<dbReference type="Pfam" id="PF01327">
    <property type="entry name" value="Pep_deformylase"/>
    <property type="match status" value="1"/>
</dbReference>
<dbReference type="EMBL" id="JAAIIF010000005">
    <property type="protein sequence ID" value="NMM95581.1"/>
    <property type="molecule type" value="Genomic_DNA"/>
</dbReference>
<evidence type="ECO:0000313" key="2">
    <source>
        <dbReference type="EMBL" id="NMM95581.1"/>
    </source>
</evidence>
<comment type="similarity">
    <text evidence="1">Belongs to the polypeptide deformylase family.</text>
</comment>
<protein>
    <submittedName>
        <fullName evidence="2">Peptide deformylase</fullName>
    </submittedName>
</protein>
<keyword evidence="3" id="KW-1185">Reference proteome</keyword>
<dbReference type="PANTHER" id="PTHR10458">
    <property type="entry name" value="PEPTIDE DEFORMYLASE"/>
    <property type="match status" value="1"/>
</dbReference>
<evidence type="ECO:0000313" key="3">
    <source>
        <dbReference type="Proteomes" id="UP000529710"/>
    </source>
</evidence>
<reference evidence="2 3" key="1">
    <citation type="submission" date="2020-02" db="EMBL/GenBank/DDBJ databases">
        <title>Characterization of phylogenetic diversity of novel bifidobacterial species isolated in Czech ZOOs.</title>
        <authorList>
            <person name="Lugli G.A."/>
            <person name="Vera N.B."/>
            <person name="Ventura M."/>
        </authorList>
    </citation>
    <scope>NUCLEOTIDE SEQUENCE [LARGE SCALE GENOMIC DNA]</scope>
    <source>
        <strain evidence="2 3">DSM 109960</strain>
    </source>
</reference>
<dbReference type="InterPro" id="IPR023635">
    <property type="entry name" value="Peptide_deformylase"/>
</dbReference>
<organism evidence="2 3">
    <name type="scientific">Bifidobacterium erythrocebi</name>
    <dbReference type="NCBI Taxonomy" id="2675325"/>
    <lineage>
        <taxon>Bacteria</taxon>
        <taxon>Bacillati</taxon>
        <taxon>Actinomycetota</taxon>
        <taxon>Actinomycetes</taxon>
        <taxon>Bifidobacteriales</taxon>
        <taxon>Bifidobacteriaceae</taxon>
        <taxon>Bifidobacterium</taxon>
    </lineage>
</organism>
<gene>
    <name evidence="2" type="ORF">G1C98_0317</name>
</gene>
<dbReference type="InterPro" id="IPR036821">
    <property type="entry name" value="Peptide_deformylase_sf"/>
</dbReference>
<dbReference type="Proteomes" id="UP000529710">
    <property type="component" value="Unassembled WGS sequence"/>
</dbReference>
<dbReference type="PIRSF" id="PIRSF004749">
    <property type="entry name" value="Pep_def"/>
    <property type="match status" value="1"/>
</dbReference>
<dbReference type="AlphaFoldDB" id="A0A7Y0HTX8"/>
<name>A0A7Y0HTX8_9BIFI</name>
<comment type="caution">
    <text evidence="2">The sequence shown here is derived from an EMBL/GenBank/DDBJ whole genome shotgun (WGS) entry which is preliminary data.</text>
</comment>
<proteinExistence type="inferred from homology"/>
<evidence type="ECO:0000256" key="1">
    <source>
        <dbReference type="ARBA" id="ARBA00010759"/>
    </source>
</evidence>
<accession>A0A7Y0HTX8</accession>
<dbReference type="SUPFAM" id="SSF56420">
    <property type="entry name" value="Peptide deformylase"/>
    <property type="match status" value="1"/>
</dbReference>
<dbReference type="GO" id="GO:0042586">
    <property type="term" value="F:peptide deformylase activity"/>
    <property type="evidence" value="ECO:0007669"/>
    <property type="project" value="InterPro"/>
</dbReference>
<sequence length="141" mass="15878">MQRPIMTSIPFLSQPSEDARNTEADLAVAQDLKDTLDAHREGCVGMAANMIGVSKRIIAFVDEDLGGRITVMFNPRITAQDGAYDTAEGCLSLNGERRTLRYQRIEVTYLDRRWREHHAAFTGFTTQIIQHEIDHCDGVII</sequence>
<dbReference type="PRINTS" id="PR01576">
    <property type="entry name" value="PDEFORMYLASE"/>
</dbReference>
<dbReference type="CDD" id="cd00487">
    <property type="entry name" value="Pep_deformylase"/>
    <property type="match status" value="1"/>
</dbReference>
<dbReference type="NCBIfam" id="NF006670">
    <property type="entry name" value="PRK09218.1"/>
    <property type="match status" value="1"/>
</dbReference>
<dbReference type="Gene3D" id="3.90.45.10">
    <property type="entry name" value="Peptide deformylase"/>
    <property type="match status" value="1"/>
</dbReference>
<dbReference type="PANTHER" id="PTHR10458:SF22">
    <property type="entry name" value="PEPTIDE DEFORMYLASE"/>
    <property type="match status" value="1"/>
</dbReference>
<dbReference type="RefSeq" id="WP_169078631.1">
    <property type="nucleotide sequence ID" value="NZ_JAAIIF010000005.1"/>
</dbReference>